<evidence type="ECO:0000256" key="5">
    <source>
        <dbReference type="ARBA" id="ARBA00023145"/>
    </source>
</evidence>
<dbReference type="GO" id="GO:0006508">
    <property type="term" value="P:proteolysis"/>
    <property type="evidence" value="ECO:0007669"/>
    <property type="project" value="UniProtKB-KW"/>
</dbReference>
<keyword evidence="6" id="KW-1015">Disulfide bond</keyword>
<proteinExistence type="inferred from homology"/>
<dbReference type="Proteomes" id="UP000659654">
    <property type="component" value="Unassembled WGS sequence"/>
</dbReference>
<sequence length="432" mass="49309">MCIHFSSNVLNERELREKNVAPTIDKVVDRFDDATPGVIQSMKALLDHLGLFWRFFRKFRELRQKKASPTIDEIVGGFEDVSPEAKATMKILLGFYVRENLPLNQQRPFRKFIRYVAKFNKSYKDEATAKRRFQNYLKNLEKIRKNRRHSRMYGLTQFSDLSEEEFRRGYGGLILDDMTKNLTRTINDSAHLRGGIENGTIITIPTHYDIRALKCTPPIKDQGGCGACWAFSSLAVTEINHCLKTGQTYDLSEQEMISCTVTNATSPYVSHQCNGGSPYPALDYIYQNGVTTADIFPYVGNDNLNNPAPCHQDGYRFRMVNKPHGSKNVIPEKVLPAYVYQNGAYSVAICQDLLQNLKYQGGIIMESHIIPSDKCSQGQLDHAVTVVGYGHENGVNYWIILNSWGPDWGEAGYFRLQREKGLLNFKVFDYTY</sequence>
<evidence type="ECO:0000256" key="6">
    <source>
        <dbReference type="ARBA" id="ARBA00023157"/>
    </source>
</evidence>
<dbReference type="GO" id="GO:0008234">
    <property type="term" value="F:cysteine-type peptidase activity"/>
    <property type="evidence" value="ECO:0007669"/>
    <property type="project" value="UniProtKB-KW"/>
</dbReference>
<dbReference type="InterPro" id="IPR000169">
    <property type="entry name" value="Pept_cys_AS"/>
</dbReference>
<evidence type="ECO:0000259" key="8">
    <source>
        <dbReference type="SMART" id="SM00848"/>
    </source>
</evidence>
<dbReference type="PROSITE" id="PS00139">
    <property type="entry name" value="THIOL_PROTEASE_CYS"/>
    <property type="match status" value="1"/>
</dbReference>
<keyword evidence="4" id="KW-0788">Thiol protease</keyword>
<dbReference type="CDD" id="cd02248">
    <property type="entry name" value="Peptidase_C1A"/>
    <property type="match status" value="1"/>
</dbReference>
<dbReference type="InterPro" id="IPR039417">
    <property type="entry name" value="Peptidase_C1A_papain-like"/>
</dbReference>
<feature type="domain" description="Cathepsin propeptide inhibitor" evidence="8">
    <location>
        <begin position="112"/>
        <end position="166"/>
    </location>
</feature>
<evidence type="ECO:0000256" key="2">
    <source>
        <dbReference type="ARBA" id="ARBA00022670"/>
    </source>
</evidence>
<dbReference type="EMBL" id="CAJFDI010000006">
    <property type="protein sequence ID" value="CAD5233625.1"/>
    <property type="molecule type" value="Genomic_DNA"/>
</dbReference>
<dbReference type="PRINTS" id="PR00705">
    <property type="entry name" value="PAPAIN"/>
</dbReference>
<dbReference type="SUPFAM" id="SSF54001">
    <property type="entry name" value="Cysteine proteinases"/>
    <property type="match status" value="1"/>
</dbReference>
<comment type="similarity">
    <text evidence="1">Belongs to the peptidase C1 family.</text>
</comment>
<dbReference type="InterPro" id="IPR025660">
    <property type="entry name" value="Pept_his_AS"/>
</dbReference>
<organism evidence="9 10">
    <name type="scientific">Bursaphelenchus xylophilus</name>
    <name type="common">Pinewood nematode worm</name>
    <name type="synonym">Aphelenchoides xylophilus</name>
    <dbReference type="NCBI Taxonomy" id="6326"/>
    <lineage>
        <taxon>Eukaryota</taxon>
        <taxon>Metazoa</taxon>
        <taxon>Ecdysozoa</taxon>
        <taxon>Nematoda</taxon>
        <taxon>Chromadorea</taxon>
        <taxon>Rhabditida</taxon>
        <taxon>Tylenchina</taxon>
        <taxon>Tylenchomorpha</taxon>
        <taxon>Aphelenchoidea</taxon>
        <taxon>Aphelenchoididae</taxon>
        <taxon>Bursaphelenchus</taxon>
    </lineage>
</organism>
<keyword evidence="2" id="KW-0645">Protease</keyword>
<evidence type="ECO:0000256" key="1">
    <source>
        <dbReference type="ARBA" id="ARBA00008455"/>
    </source>
</evidence>
<dbReference type="Gene3D" id="3.90.70.10">
    <property type="entry name" value="Cysteine proteinases"/>
    <property type="match status" value="1"/>
</dbReference>
<feature type="domain" description="Peptidase C1A papain C-terminal" evidence="7">
    <location>
        <begin position="204"/>
        <end position="430"/>
    </location>
</feature>
<name>A0A7I8X417_BURXY</name>
<dbReference type="OrthoDB" id="5821723at2759"/>
<dbReference type="SMART" id="SM00645">
    <property type="entry name" value="Pept_C1"/>
    <property type="match status" value="1"/>
</dbReference>
<dbReference type="Pfam" id="PF00112">
    <property type="entry name" value="Peptidase_C1"/>
    <property type="match status" value="1"/>
</dbReference>
<dbReference type="Proteomes" id="UP000582659">
    <property type="component" value="Unassembled WGS sequence"/>
</dbReference>
<dbReference type="SMART" id="SM00848">
    <property type="entry name" value="Inhibitor_I29"/>
    <property type="match status" value="1"/>
</dbReference>
<evidence type="ECO:0000256" key="3">
    <source>
        <dbReference type="ARBA" id="ARBA00022801"/>
    </source>
</evidence>
<protein>
    <submittedName>
        <fullName evidence="9">(pine wood nematode) hypothetical protein</fullName>
    </submittedName>
</protein>
<evidence type="ECO:0000313" key="9">
    <source>
        <dbReference type="EMBL" id="CAD5233625.1"/>
    </source>
</evidence>
<evidence type="ECO:0000259" key="7">
    <source>
        <dbReference type="SMART" id="SM00645"/>
    </source>
</evidence>
<dbReference type="InterPro" id="IPR038765">
    <property type="entry name" value="Papain-like_cys_pep_sf"/>
</dbReference>
<accession>A0A7I8X417</accession>
<evidence type="ECO:0000313" key="10">
    <source>
        <dbReference type="Proteomes" id="UP000659654"/>
    </source>
</evidence>
<dbReference type="AlphaFoldDB" id="A0A7I8X417"/>
<dbReference type="PROSITE" id="PS00639">
    <property type="entry name" value="THIOL_PROTEASE_HIS"/>
    <property type="match status" value="1"/>
</dbReference>
<reference evidence="9" key="1">
    <citation type="submission" date="2020-09" db="EMBL/GenBank/DDBJ databases">
        <authorList>
            <person name="Kikuchi T."/>
        </authorList>
    </citation>
    <scope>NUCLEOTIDE SEQUENCE</scope>
    <source>
        <strain evidence="9">Ka4C1</strain>
    </source>
</reference>
<dbReference type="Pfam" id="PF08246">
    <property type="entry name" value="Inhibitor_I29"/>
    <property type="match status" value="1"/>
</dbReference>
<gene>
    <name evidence="9" type="ORF">BXYJ_LOCUS13716</name>
</gene>
<evidence type="ECO:0000256" key="4">
    <source>
        <dbReference type="ARBA" id="ARBA00022807"/>
    </source>
</evidence>
<dbReference type="InterPro" id="IPR013128">
    <property type="entry name" value="Peptidase_C1A"/>
</dbReference>
<keyword evidence="5" id="KW-0865">Zymogen</keyword>
<dbReference type="EMBL" id="CAJFCV020000006">
    <property type="protein sequence ID" value="CAG9128933.1"/>
    <property type="molecule type" value="Genomic_DNA"/>
</dbReference>
<dbReference type="PANTHER" id="PTHR12411">
    <property type="entry name" value="CYSTEINE PROTEASE FAMILY C1-RELATED"/>
    <property type="match status" value="1"/>
</dbReference>
<dbReference type="InterPro" id="IPR000668">
    <property type="entry name" value="Peptidase_C1A_C"/>
</dbReference>
<dbReference type="InterPro" id="IPR013201">
    <property type="entry name" value="Prot_inhib_I29"/>
</dbReference>
<keyword evidence="10" id="KW-1185">Reference proteome</keyword>
<comment type="caution">
    <text evidence="9">The sequence shown here is derived from an EMBL/GenBank/DDBJ whole genome shotgun (WGS) entry which is preliminary data.</text>
</comment>
<dbReference type="SMR" id="A0A7I8X417"/>
<keyword evidence="3" id="KW-0378">Hydrolase</keyword>